<evidence type="ECO:0000256" key="1">
    <source>
        <dbReference type="ARBA" id="ARBA00001971"/>
    </source>
</evidence>
<gene>
    <name evidence="6" type="ORF">SBRCBS47491_004537</name>
</gene>
<dbReference type="PRINTS" id="PR00463">
    <property type="entry name" value="EP450I"/>
</dbReference>
<evidence type="ECO:0000313" key="6">
    <source>
        <dbReference type="EMBL" id="CAK7221472.1"/>
    </source>
</evidence>
<dbReference type="EMBL" id="CAWUHC010000035">
    <property type="protein sequence ID" value="CAK7221472.1"/>
    <property type="molecule type" value="Genomic_DNA"/>
</dbReference>
<protein>
    <recommendedName>
        <fullName evidence="8">Cytochrome P450</fullName>
    </recommendedName>
</protein>
<keyword evidence="4 5" id="KW-0408">Iron</keyword>
<keyword evidence="5" id="KW-0560">Oxidoreductase</keyword>
<dbReference type="InterPro" id="IPR001128">
    <property type="entry name" value="Cyt_P450"/>
</dbReference>
<dbReference type="PROSITE" id="PS00086">
    <property type="entry name" value="CYTOCHROME_P450"/>
    <property type="match status" value="1"/>
</dbReference>
<evidence type="ECO:0000256" key="4">
    <source>
        <dbReference type="ARBA" id="ARBA00023004"/>
    </source>
</evidence>
<organism evidence="6 7">
    <name type="scientific">Sporothrix bragantina</name>
    <dbReference type="NCBI Taxonomy" id="671064"/>
    <lineage>
        <taxon>Eukaryota</taxon>
        <taxon>Fungi</taxon>
        <taxon>Dikarya</taxon>
        <taxon>Ascomycota</taxon>
        <taxon>Pezizomycotina</taxon>
        <taxon>Sordariomycetes</taxon>
        <taxon>Sordariomycetidae</taxon>
        <taxon>Ophiostomatales</taxon>
        <taxon>Ophiostomataceae</taxon>
        <taxon>Sporothrix</taxon>
    </lineage>
</organism>
<dbReference type="Proteomes" id="UP001642406">
    <property type="component" value="Unassembled WGS sequence"/>
</dbReference>
<keyword evidence="7" id="KW-1185">Reference proteome</keyword>
<evidence type="ECO:0000313" key="7">
    <source>
        <dbReference type="Proteomes" id="UP001642406"/>
    </source>
</evidence>
<dbReference type="Pfam" id="PF00067">
    <property type="entry name" value="p450"/>
    <property type="match status" value="1"/>
</dbReference>
<evidence type="ECO:0008006" key="8">
    <source>
        <dbReference type="Google" id="ProtNLM"/>
    </source>
</evidence>
<dbReference type="PANTHER" id="PTHR24305">
    <property type="entry name" value="CYTOCHROME P450"/>
    <property type="match status" value="1"/>
</dbReference>
<comment type="caution">
    <text evidence="6">The sequence shown here is derived from an EMBL/GenBank/DDBJ whole genome shotgun (WGS) entry which is preliminary data.</text>
</comment>
<dbReference type="InterPro" id="IPR050121">
    <property type="entry name" value="Cytochrome_P450_monoxygenase"/>
</dbReference>
<dbReference type="InterPro" id="IPR002401">
    <property type="entry name" value="Cyt_P450_E_grp-I"/>
</dbReference>
<evidence type="ECO:0000256" key="3">
    <source>
        <dbReference type="ARBA" id="ARBA00022723"/>
    </source>
</evidence>
<dbReference type="InterPro" id="IPR036396">
    <property type="entry name" value="Cyt_P450_sf"/>
</dbReference>
<dbReference type="PRINTS" id="PR00385">
    <property type="entry name" value="P450"/>
</dbReference>
<comment type="similarity">
    <text evidence="5">Belongs to the cytochrome P450 family.</text>
</comment>
<accession>A0ABP0BP44</accession>
<dbReference type="PANTHER" id="PTHR24305:SF190">
    <property type="entry name" value="P450, PUTATIVE (EUROFUNG)-RELATED"/>
    <property type="match status" value="1"/>
</dbReference>
<dbReference type="CDD" id="cd11060">
    <property type="entry name" value="CYP57A1-like"/>
    <property type="match status" value="1"/>
</dbReference>
<keyword evidence="5" id="KW-0503">Monooxygenase</keyword>
<dbReference type="InterPro" id="IPR017972">
    <property type="entry name" value="Cyt_P450_CS"/>
</dbReference>
<keyword evidence="2 5" id="KW-0349">Heme</keyword>
<evidence type="ECO:0000256" key="2">
    <source>
        <dbReference type="ARBA" id="ARBA00022617"/>
    </source>
</evidence>
<comment type="cofactor">
    <cofactor evidence="1">
        <name>heme</name>
        <dbReference type="ChEBI" id="CHEBI:30413"/>
    </cofactor>
</comment>
<dbReference type="SUPFAM" id="SSF48264">
    <property type="entry name" value="Cytochrome P450"/>
    <property type="match status" value="1"/>
</dbReference>
<sequence>MAFSLVWNVALVSVLALITRTFLNPLRRLPAPFLARFTDAWYFWRVSRGKFEVDNIELHKKFGPVVRYGPNRVSISDPEASKTIYGLGTSFAKSDWYQPWGAPGRWTIFSDQDIQHHAQTRRLYQNTFSMSSLVSYEPYVDECADVFVERLTELARAGASVDMGRWFQNYAFDVIGMITYAKRLGFLDRGEDIGDVIAALGGHLTYATLVGIFPRLHPVMYWLQTRVLGGEKGRGREFIIHFTQQLMAASGKFLPSASANGNDDDGDEPTAPAVESFLSKFQSKHTAAPEIFTRYHVLTGCAANMVAGSDTTAITLSAILYYLLRNQACLARLKSEISVFDSLGKLSANPTFKESQQMPYLQAVIKEALRIHPATGLPIERVVPPGGSTIAGFDFPAGFGLGSRTCIGRHISTLEIGKLVPRILRDFNFTLDGPAAGQTGGWETHNMWFVKPQDFWVTVTTK</sequence>
<keyword evidence="3 5" id="KW-0479">Metal-binding</keyword>
<evidence type="ECO:0000256" key="5">
    <source>
        <dbReference type="RuleBase" id="RU000461"/>
    </source>
</evidence>
<dbReference type="Gene3D" id="1.10.630.10">
    <property type="entry name" value="Cytochrome P450"/>
    <property type="match status" value="1"/>
</dbReference>
<proteinExistence type="inferred from homology"/>
<name>A0ABP0BP44_9PEZI</name>
<reference evidence="6 7" key="1">
    <citation type="submission" date="2024-01" db="EMBL/GenBank/DDBJ databases">
        <authorList>
            <person name="Allen C."/>
            <person name="Tagirdzhanova G."/>
        </authorList>
    </citation>
    <scope>NUCLEOTIDE SEQUENCE [LARGE SCALE GENOMIC DNA]</scope>
</reference>